<dbReference type="OrthoDB" id="2357318at2759"/>
<accession>A0A4Q4TEY5</accession>
<feature type="region of interest" description="Disordered" evidence="1">
    <location>
        <begin position="604"/>
        <end position="631"/>
    </location>
</feature>
<evidence type="ECO:0000313" key="3">
    <source>
        <dbReference type="Proteomes" id="UP000293360"/>
    </source>
</evidence>
<feature type="compositionally biased region" description="Low complexity" evidence="1">
    <location>
        <begin position="481"/>
        <end position="505"/>
    </location>
</feature>
<dbReference type="AlphaFoldDB" id="A0A4Q4TEY5"/>
<dbReference type="Pfam" id="PF26001">
    <property type="entry name" value="Pex8"/>
    <property type="match status" value="1"/>
</dbReference>
<feature type="region of interest" description="Disordered" evidence="1">
    <location>
        <begin position="411"/>
        <end position="430"/>
    </location>
</feature>
<feature type="region of interest" description="Disordered" evidence="1">
    <location>
        <begin position="481"/>
        <end position="512"/>
    </location>
</feature>
<dbReference type="PANTHER" id="PTHR39214:SF1">
    <property type="entry name" value="MICROBODY (PEROXISOME) BIOGENESIS PROTEIN PEROXIN 8 (EUROFUNG)"/>
    <property type="match status" value="1"/>
</dbReference>
<organism evidence="2 3">
    <name type="scientific">Monosporascus ibericus</name>
    <dbReference type="NCBI Taxonomy" id="155417"/>
    <lineage>
        <taxon>Eukaryota</taxon>
        <taxon>Fungi</taxon>
        <taxon>Dikarya</taxon>
        <taxon>Ascomycota</taxon>
        <taxon>Pezizomycotina</taxon>
        <taxon>Sordariomycetes</taxon>
        <taxon>Xylariomycetidae</taxon>
        <taxon>Xylariales</taxon>
        <taxon>Xylariales incertae sedis</taxon>
        <taxon>Monosporascus</taxon>
    </lineage>
</organism>
<protein>
    <recommendedName>
        <fullName evidence="4">Peroxisomal membrane protein PEX17</fullName>
    </recommendedName>
</protein>
<dbReference type="EMBL" id="QJNU01000171">
    <property type="protein sequence ID" value="RYP05361.1"/>
    <property type="molecule type" value="Genomic_DNA"/>
</dbReference>
<sequence length="753" mass="80346">MPADRMLTTVLRAYQDLPSAAATKIDAIFGTTTSLLSSLNNPLNLSLLTSHFLTARAVWQQQTPTDLRTCLRVISVYNTAAFHVRRNELESVHLPPGQPRLGGGLSADEWARAVAKGADDRSSRWRHCLVLTGILMGMEAEDRRSLSRGLRGTLEQAVVTAANLALEDPVRTGPLGSGAVVLALTYAFPLLADSVKGMLNCNALLPAIAEGMIGEGFENGGFIRAISADISPENDVWWSTNSPSVGRLEDLVSRPLVQNMGPLSRLAAFAVQHAAHSNVVLQCQDDLLDFTAALLEKWGQCPLSTIDMSVEATALLPEVLQGPWAMLWELLRKIMYAVVATLQPTMGRALLDPNLRRDFIAPAVASKTLHTLRNLSFVSSRQGASAFQVYTFTYLTSIDIITRYPEACTAFLEDTQPPPPPPTQNGQTTPSPLAQALALFYLNTAEHLPLSIPTAACETLIVAPATSLLAPTSWLSYAQIQPESPSPLSQSQPPNNDNGPQHPQQRQPPPPPALALELFEASHSCVLSALSCPQHDSLAASLVPYYVDALLSSFPARVSPRQFRLAFRTVAQIAAGPPFPLAALHPDLAETLLEMVRWRAVESGEASTAPIPSPSPSPSPSASASDPEQQPPLSEQTALLLAIVDAIPYLPLHAVEEWLTRAALALPAVPDPAMRDAVRSRICEVLVSGELDVERAAVGVAWWGVGGGREMVLSGLPPPGAGGNAGSGDGEFMMSGALGGGVAEHGGKERSRL</sequence>
<keyword evidence="3" id="KW-1185">Reference proteome</keyword>
<name>A0A4Q4TEY5_9PEZI</name>
<evidence type="ECO:0008006" key="4">
    <source>
        <dbReference type="Google" id="ProtNLM"/>
    </source>
</evidence>
<dbReference type="PANTHER" id="PTHR39214">
    <property type="entry name" value="MICROBODY (PEROXISOME) BIOGENESIS PROTEIN PEROXIN 8 (EUROFUNG)"/>
    <property type="match status" value="1"/>
</dbReference>
<reference evidence="2 3" key="1">
    <citation type="submission" date="2018-06" db="EMBL/GenBank/DDBJ databases">
        <title>Complete Genomes of Monosporascus.</title>
        <authorList>
            <person name="Robinson A.J."/>
            <person name="Natvig D.O."/>
        </authorList>
    </citation>
    <scope>NUCLEOTIDE SEQUENCE [LARGE SCALE GENOMIC DNA]</scope>
    <source>
        <strain evidence="2 3">CBS 110550</strain>
    </source>
</reference>
<evidence type="ECO:0000313" key="2">
    <source>
        <dbReference type="EMBL" id="RYP05361.1"/>
    </source>
</evidence>
<feature type="compositionally biased region" description="Low complexity" evidence="1">
    <location>
        <begin position="620"/>
        <end position="631"/>
    </location>
</feature>
<proteinExistence type="predicted"/>
<dbReference type="STRING" id="155417.A0A4Q4TEY5"/>
<evidence type="ECO:0000256" key="1">
    <source>
        <dbReference type="SAM" id="MobiDB-lite"/>
    </source>
</evidence>
<comment type="caution">
    <text evidence="2">The sequence shown here is derived from an EMBL/GenBank/DDBJ whole genome shotgun (WGS) entry which is preliminary data.</text>
</comment>
<gene>
    <name evidence="2" type="ORF">DL764_003854</name>
</gene>
<dbReference type="Proteomes" id="UP000293360">
    <property type="component" value="Unassembled WGS sequence"/>
</dbReference>
<dbReference type="InterPro" id="IPR055334">
    <property type="entry name" value="PEX8-like"/>
</dbReference>